<evidence type="ECO:0000256" key="1">
    <source>
        <dbReference type="SAM" id="MobiDB-lite"/>
    </source>
</evidence>
<gene>
    <name evidence="2" type="ORF">NCGR_LOCUS27665</name>
</gene>
<dbReference type="OrthoDB" id="438440at2759"/>
<dbReference type="EMBL" id="CAJGYO010000007">
    <property type="protein sequence ID" value="CAD6242082.1"/>
    <property type="molecule type" value="Genomic_DNA"/>
</dbReference>
<feature type="region of interest" description="Disordered" evidence="1">
    <location>
        <begin position="350"/>
        <end position="373"/>
    </location>
</feature>
<reference evidence="2" key="1">
    <citation type="submission" date="2020-10" db="EMBL/GenBank/DDBJ databases">
        <authorList>
            <person name="Han B."/>
            <person name="Lu T."/>
            <person name="Zhao Q."/>
            <person name="Huang X."/>
            <person name="Zhao Y."/>
        </authorList>
    </citation>
    <scope>NUCLEOTIDE SEQUENCE</scope>
</reference>
<dbReference type="PANTHER" id="PTHR46023:SF5">
    <property type="entry name" value="OS02G0780700 PROTEIN"/>
    <property type="match status" value="1"/>
</dbReference>
<name>A0A811PLJ9_9POAL</name>
<evidence type="ECO:0000313" key="2">
    <source>
        <dbReference type="EMBL" id="CAD6242082.1"/>
    </source>
</evidence>
<accession>A0A811PLJ9</accession>
<evidence type="ECO:0000313" key="3">
    <source>
        <dbReference type="Proteomes" id="UP000604825"/>
    </source>
</evidence>
<dbReference type="PANTHER" id="PTHR46023">
    <property type="entry name" value="LIPASE CLASS 3 PROTEIN-LIKE"/>
    <property type="match status" value="1"/>
</dbReference>
<feature type="compositionally biased region" description="Polar residues" evidence="1">
    <location>
        <begin position="364"/>
        <end position="373"/>
    </location>
</feature>
<keyword evidence="3" id="KW-1185">Reference proteome</keyword>
<dbReference type="Proteomes" id="UP000604825">
    <property type="component" value="Unassembled WGS sequence"/>
</dbReference>
<proteinExistence type="predicted"/>
<comment type="caution">
    <text evidence="2">The sequence shown here is derived from an EMBL/GenBank/DDBJ whole genome shotgun (WGS) entry which is preliminary data.</text>
</comment>
<protein>
    <submittedName>
        <fullName evidence="2">Uncharacterized protein</fullName>
    </submittedName>
</protein>
<dbReference type="AlphaFoldDB" id="A0A811PLJ9"/>
<sequence length="429" mass="47126">MPTDSQGNLSVASIYAGNDSVELKGAEVIADLKYLLNLLTLCWHFSKKPFPLFLEATGYTAEDVLMQEPKAGEGGVSDLVLGYAHFGMVAAVRWIAKLSGPCLAQALHMYPDFKIKIIAINECSWQLANLCRLLDIHWGVGQVTASAWLNDLRHQIEQTRILSTFYRSASALGSRLPSMANAKARVAGAGAILRPVSTGTQVVMRRARSVAQAAWTRPGLQLSSWACIGLRRRNNVSSTSTVTSDEIRTSTSGGSESTSLLTETTVETSETVTSEAVPEEVQSSVAVAVDAIGLVDDKVDSDDDIADHHDEDRMTDVELWQQLENVLSETMEVHRFYPPGKIMHILTSSREAAAHEEEPDVQQDDATNGESHSSMGIFLAPRSLYGKLRLSKMMINDHYMPIYRRNIEQLIAELEKDSSDPMGDRLNTT</sequence>
<feature type="region of interest" description="Disordered" evidence="1">
    <location>
        <begin position="238"/>
        <end position="263"/>
    </location>
</feature>
<organism evidence="2 3">
    <name type="scientific">Miscanthus lutarioriparius</name>
    <dbReference type="NCBI Taxonomy" id="422564"/>
    <lineage>
        <taxon>Eukaryota</taxon>
        <taxon>Viridiplantae</taxon>
        <taxon>Streptophyta</taxon>
        <taxon>Embryophyta</taxon>
        <taxon>Tracheophyta</taxon>
        <taxon>Spermatophyta</taxon>
        <taxon>Magnoliopsida</taxon>
        <taxon>Liliopsida</taxon>
        <taxon>Poales</taxon>
        <taxon>Poaceae</taxon>
        <taxon>PACMAD clade</taxon>
        <taxon>Panicoideae</taxon>
        <taxon>Andropogonodae</taxon>
        <taxon>Andropogoneae</taxon>
        <taxon>Saccharinae</taxon>
        <taxon>Miscanthus</taxon>
    </lineage>
</organism>